<evidence type="ECO:0000256" key="1">
    <source>
        <dbReference type="ARBA" id="ARBA00022794"/>
    </source>
</evidence>
<dbReference type="GO" id="GO:0035721">
    <property type="term" value="P:intraciliary retrograde transport"/>
    <property type="evidence" value="ECO:0007669"/>
    <property type="project" value="TreeGrafter"/>
</dbReference>
<gene>
    <name evidence="3" type="ORF">CcCBS67573_g02650</name>
</gene>
<feature type="compositionally biased region" description="Basic and acidic residues" evidence="2">
    <location>
        <begin position="159"/>
        <end position="174"/>
    </location>
</feature>
<dbReference type="AlphaFoldDB" id="A0A507FIE2"/>
<sequence length="272" mass="30051">MDDLSQPQPPGTIEGGTTNPSPPKGRRVRAPLRSDDLDSRPKKPDEPESSNQDTHPSAANALDENDAPPGMATSSAFSMLRFGANKPKKAASSRFEKEKPAPPPPKEKGAKSGWGEDTLVSDAKQGRRSVAGRRRQAEESSRSLDEDVQDEDEDSENGAEEREKENRRKSGDSRDDVIMIIPDLNDVEEDEMITTVAAPPSLKVNKVKTIRELDNELALSTGILNEQTGMDGIDFTLLTGYALCPPEMVYEEDKHWDWDVTFTEITTEEETR</sequence>
<evidence type="ECO:0000256" key="2">
    <source>
        <dbReference type="SAM" id="MobiDB-lite"/>
    </source>
</evidence>
<protein>
    <recommendedName>
        <fullName evidence="5">Intraflagellar transport protein 43</fullName>
    </recommendedName>
</protein>
<dbReference type="OrthoDB" id="206950at2759"/>
<dbReference type="GO" id="GO:0005929">
    <property type="term" value="C:cilium"/>
    <property type="evidence" value="ECO:0007669"/>
    <property type="project" value="TreeGrafter"/>
</dbReference>
<feature type="compositionally biased region" description="Basic and acidic residues" evidence="2">
    <location>
        <begin position="135"/>
        <end position="145"/>
    </location>
</feature>
<comment type="caution">
    <text evidence="3">The sequence shown here is derived from an EMBL/GenBank/DDBJ whole genome shotgun (WGS) entry which is preliminary data.</text>
</comment>
<name>A0A507FIE2_9FUNG</name>
<reference evidence="3 4" key="1">
    <citation type="journal article" date="2019" name="Sci. Rep.">
        <title>Comparative genomics of chytrid fungi reveal insights into the obligate biotrophic and pathogenic lifestyle of Synchytrium endobioticum.</title>
        <authorList>
            <person name="van de Vossenberg B.T.L.H."/>
            <person name="Warris S."/>
            <person name="Nguyen H.D.T."/>
            <person name="van Gent-Pelzer M.P.E."/>
            <person name="Joly D.L."/>
            <person name="van de Geest H.C."/>
            <person name="Bonants P.J.M."/>
            <person name="Smith D.S."/>
            <person name="Levesque C.A."/>
            <person name="van der Lee T.A.J."/>
        </authorList>
    </citation>
    <scope>NUCLEOTIDE SEQUENCE [LARGE SCALE GENOMIC DNA]</scope>
    <source>
        <strain evidence="3 4">CBS 675.73</strain>
    </source>
</reference>
<keyword evidence="1" id="KW-0970">Cilium biogenesis/degradation</keyword>
<dbReference type="PANTHER" id="PTHR33724">
    <property type="entry name" value="INTRAFLAGELLAR TRANSPORT PROTEIN 43 HOMOLOG"/>
    <property type="match status" value="1"/>
</dbReference>
<dbReference type="PANTHER" id="PTHR33724:SF1">
    <property type="entry name" value="INTRAFLAGELLAR TRANSPORT PROTEIN 43 HOMOLOG"/>
    <property type="match status" value="1"/>
</dbReference>
<feature type="compositionally biased region" description="Basic and acidic residues" evidence="2">
    <location>
        <begin position="94"/>
        <end position="110"/>
    </location>
</feature>
<feature type="compositionally biased region" description="Basic and acidic residues" evidence="2">
    <location>
        <begin position="32"/>
        <end position="46"/>
    </location>
</feature>
<proteinExistence type="predicted"/>
<evidence type="ECO:0008006" key="5">
    <source>
        <dbReference type="Google" id="ProtNLM"/>
    </source>
</evidence>
<dbReference type="EMBL" id="QEAP01000058">
    <property type="protein sequence ID" value="TPX76074.1"/>
    <property type="molecule type" value="Genomic_DNA"/>
</dbReference>
<dbReference type="Pfam" id="PF15305">
    <property type="entry name" value="IFT43"/>
    <property type="match status" value="1"/>
</dbReference>
<evidence type="ECO:0000313" key="3">
    <source>
        <dbReference type="EMBL" id="TPX76074.1"/>
    </source>
</evidence>
<dbReference type="GO" id="GO:0030991">
    <property type="term" value="C:intraciliary transport particle A"/>
    <property type="evidence" value="ECO:0007669"/>
    <property type="project" value="InterPro"/>
</dbReference>
<dbReference type="STRING" id="246404.A0A507FIE2"/>
<feature type="compositionally biased region" description="Acidic residues" evidence="2">
    <location>
        <begin position="146"/>
        <end position="158"/>
    </location>
</feature>
<feature type="region of interest" description="Disordered" evidence="2">
    <location>
        <begin position="1"/>
        <end position="174"/>
    </location>
</feature>
<dbReference type="InterPro" id="IPR029302">
    <property type="entry name" value="IFT43"/>
</dbReference>
<keyword evidence="4" id="KW-1185">Reference proteome</keyword>
<dbReference type="Proteomes" id="UP000320333">
    <property type="component" value="Unassembled WGS sequence"/>
</dbReference>
<evidence type="ECO:0000313" key="4">
    <source>
        <dbReference type="Proteomes" id="UP000320333"/>
    </source>
</evidence>
<accession>A0A507FIE2</accession>
<organism evidence="3 4">
    <name type="scientific">Chytriomyces confervae</name>
    <dbReference type="NCBI Taxonomy" id="246404"/>
    <lineage>
        <taxon>Eukaryota</taxon>
        <taxon>Fungi</taxon>
        <taxon>Fungi incertae sedis</taxon>
        <taxon>Chytridiomycota</taxon>
        <taxon>Chytridiomycota incertae sedis</taxon>
        <taxon>Chytridiomycetes</taxon>
        <taxon>Chytridiales</taxon>
        <taxon>Chytriomycetaceae</taxon>
        <taxon>Chytriomyces</taxon>
    </lineage>
</organism>